<evidence type="ECO:0000313" key="1">
    <source>
        <dbReference type="EMBL" id="NOL44760.1"/>
    </source>
</evidence>
<dbReference type="GO" id="GO:0004658">
    <property type="term" value="F:propionyl-CoA carboxylase activity"/>
    <property type="evidence" value="ECO:0007669"/>
    <property type="project" value="InterPro"/>
</dbReference>
<dbReference type="GO" id="GO:0003989">
    <property type="term" value="F:acetyl-CoA carboxylase activity"/>
    <property type="evidence" value="ECO:0007669"/>
    <property type="project" value="InterPro"/>
</dbReference>
<protein>
    <submittedName>
        <fullName evidence="1">Acyl-CoA carboxylase subunit epsilon</fullName>
    </submittedName>
</protein>
<dbReference type="EMBL" id="JABJRC010000009">
    <property type="protein sequence ID" value="NOL44760.1"/>
    <property type="molecule type" value="Genomic_DNA"/>
</dbReference>
<dbReference type="Pfam" id="PF13822">
    <property type="entry name" value="ACC_epsilon"/>
    <property type="match status" value="1"/>
</dbReference>
<reference evidence="1 2" key="1">
    <citation type="submission" date="2020-05" db="EMBL/GenBank/DDBJ databases">
        <title>Genome sequence of Kribbella sandramycini ATCC 39419.</title>
        <authorList>
            <person name="Maclea K.S."/>
            <person name="Fair J.L."/>
        </authorList>
    </citation>
    <scope>NUCLEOTIDE SEQUENCE [LARGE SCALE GENOMIC DNA]</scope>
    <source>
        <strain evidence="1 2">ATCC 39419</strain>
    </source>
</reference>
<dbReference type="InterPro" id="IPR032716">
    <property type="entry name" value="ACC_epsilon"/>
</dbReference>
<sequence>MGAPAMNLQITKGDPTPEELAALVAVLAARPAASPEPVETERASNWATYWRNARQPFHAGPGQWRASAHP</sequence>
<evidence type="ECO:0000313" key="2">
    <source>
        <dbReference type="Proteomes" id="UP000534306"/>
    </source>
</evidence>
<name>A0A7Y4L5H2_9ACTN</name>
<comment type="caution">
    <text evidence="1">The sequence shown here is derived from an EMBL/GenBank/DDBJ whole genome shotgun (WGS) entry which is preliminary data.</text>
</comment>
<dbReference type="Proteomes" id="UP000534306">
    <property type="component" value="Unassembled WGS sequence"/>
</dbReference>
<accession>A0A7Y4L5H2</accession>
<organism evidence="1 2">
    <name type="scientific">Kribbella sandramycini</name>
    <dbReference type="NCBI Taxonomy" id="60450"/>
    <lineage>
        <taxon>Bacteria</taxon>
        <taxon>Bacillati</taxon>
        <taxon>Actinomycetota</taxon>
        <taxon>Actinomycetes</taxon>
        <taxon>Propionibacteriales</taxon>
        <taxon>Kribbellaceae</taxon>
        <taxon>Kribbella</taxon>
    </lineage>
</organism>
<dbReference type="AlphaFoldDB" id="A0A7Y4L5H2"/>
<keyword evidence="2" id="KW-1185">Reference proteome</keyword>
<proteinExistence type="predicted"/>
<gene>
    <name evidence="1" type="ORF">HPO96_31370</name>
</gene>